<sequence>MVNLKRQYYTKADFKAFGFDATTAAQVQHNSTQLIYTIHRPLAIPIPMPAQATFTPGMAGMMNSGGMTPSSAQGGHAYEVQANCHIIFHLENNVAIKWESKGKAC</sequence>
<dbReference type="RefSeq" id="WP_097077521.1">
    <property type="nucleotide sequence ID" value="NZ_BAABHT010000020.1"/>
</dbReference>
<accession>A0A240E342</accession>
<dbReference type="EMBL" id="OANT01000001">
    <property type="protein sequence ID" value="SNX43198.1"/>
    <property type="molecule type" value="Genomic_DNA"/>
</dbReference>
<proteinExistence type="predicted"/>
<evidence type="ECO:0000313" key="1">
    <source>
        <dbReference type="EMBL" id="SNX43198.1"/>
    </source>
</evidence>
<organism evidence="1 2">
    <name type="scientific">Acinetobacter puyangensis</name>
    <dbReference type="NCBI Taxonomy" id="1096779"/>
    <lineage>
        <taxon>Bacteria</taxon>
        <taxon>Pseudomonadati</taxon>
        <taxon>Pseudomonadota</taxon>
        <taxon>Gammaproteobacteria</taxon>
        <taxon>Moraxellales</taxon>
        <taxon>Moraxellaceae</taxon>
        <taxon>Acinetobacter</taxon>
    </lineage>
</organism>
<evidence type="ECO:0000313" key="2">
    <source>
        <dbReference type="Proteomes" id="UP000219042"/>
    </source>
</evidence>
<dbReference type="OrthoDB" id="6708293at2"/>
<keyword evidence="2" id="KW-1185">Reference proteome</keyword>
<name>A0A240E342_9GAMM</name>
<gene>
    <name evidence="1" type="ORF">SAMN05421731_101233</name>
</gene>
<dbReference type="Proteomes" id="UP000219042">
    <property type="component" value="Unassembled WGS sequence"/>
</dbReference>
<protein>
    <submittedName>
        <fullName evidence="1">Uncharacterized protein</fullName>
    </submittedName>
</protein>
<reference evidence="2" key="1">
    <citation type="submission" date="2016-09" db="EMBL/GenBank/DDBJ databases">
        <authorList>
            <person name="Varghese N."/>
            <person name="Submissions S."/>
        </authorList>
    </citation>
    <scope>NUCLEOTIDE SEQUENCE [LARGE SCALE GENOMIC DNA]</scope>
    <source>
        <strain evidence="2">ANC 4466</strain>
    </source>
</reference>
<dbReference type="AlphaFoldDB" id="A0A240E342"/>